<protein>
    <recommendedName>
        <fullName evidence="3">DUF4268 domain-containing protein</fullName>
    </recommendedName>
</protein>
<proteinExistence type="predicted"/>
<dbReference type="EMBL" id="JBDLOB010000005">
    <property type="protein sequence ID" value="MEN8626164.1"/>
    <property type="molecule type" value="Genomic_DNA"/>
</dbReference>
<dbReference type="Proteomes" id="UP001414441">
    <property type="component" value="Unassembled WGS sequence"/>
</dbReference>
<evidence type="ECO:0008006" key="3">
    <source>
        <dbReference type="Google" id="ProtNLM"/>
    </source>
</evidence>
<sequence>MNEDNKTVDVMSLKQNNLETSLALYNNIGKMKKSFVEKLKLDLRINVKNHSRNLVLRNMRVDNKYEKFSFGNVKNIGIICFEFQDYYNKPSLGIRFSGKYRNSEYANEHKNRINSLLNDSIQNKQFKSSNWWVAKDRFEPFNWSSSSTPWEMMKDDTMATKILDEVLEIYQILVENDYEIT</sequence>
<organism evidence="1 2">
    <name type="scientific">Psychrobacter proteolyticus</name>
    <dbReference type="NCBI Taxonomy" id="147825"/>
    <lineage>
        <taxon>Bacteria</taxon>
        <taxon>Pseudomonadati</taxon>
        <taxon>Pseudomonadota</taxon>
        <taxon>Gammaproteobacteria</taxon>
        <taxon>Moraxellales</taxon>
        <taxon>Moraxellaceae</taxon>
        <taxon>Psychrobacter</taxon>
    </lineage>
</organism>
<reference evidence="1 2" key="1">
    <citation type="submission" date="2024-05" db="EMBL/GenBank/DDBJ databases">
        <title>Genome sequencing of Marine Estuary Bacteria, Pseudoalteromonas distincta strain FA, Psychrobacter proteolyticus strain EA, and Shewanella baltica strain CA.</title>
        <authorList>
            <person name="Dieffenbach S.A."/>
            <person name="Maclea K.S."/>
        </authorList>
    </citation>
    <scope>NUCLEOTIDE SEQUENCE [LARGE SCALE GENOMIC DNA]</scope>
    <source>
        <strain evidence="1 2">EA</strain>
    </source>
</reference>
<accession>A0ABV0D6Q7</accession>
<dbReference type="RefSeq" id="WP_347163309.1">
    <property type="nucleotide sequence ID" value="NZ_JBDLOB010000005.1"/>
</dbReference>
<evidence type="ECO:0000313" key="1">
    <source>
        <dbReference type="EMBL" id="MEN8626164.1"/>
    </source>
</evidence>
<keyword evidence="2" id="KW-1185">Reference proteome</keyword>
<comment type="caution">
    <text evidence="1">The sequence shown here is derived from an EMBL/GenBank/DDBJ whole genome shotgun (WGS) entry which is preliminary data.</text>
</comment>
<evidence type="ECO:0000313" key="2">
    <source>
        <dbReference type="Proteomes" id="UP001414441"/>
    </source>
</evidence>
<name>A0ABV0D6Q7_9GAMM</name>
<gene>
    <name evidence="1" type="ORF">ABFV72_09080</name>
</gene>